<feature type="transmembrane region" description="Helical" evidence="2">
    <location>
        <begin position="30"/>
        <end position="49"/>
    </location>
</feature>
<dbReference type="AlphaFoldDB" id="A0A8K0JWA9"/>
<sequence length="166" mass="18327">MKQIFLRRHCETAFAKNKGVSRFVHLRHPCVHLLILQFSFVVLVTLFIADDTLRRFSGNPAIVHCAILYTLQNGTPKNSVSVLHSPPPAEEKGNGGGAESAEGAATDGVRDGSASSLQEALAGESFAEKERRLSEMILQLQMVREQLLAQQEQQSKVWCSAICVFY</sequence>
<name>A0A8K0JWA9_LADFU</name>
<dbReference type="Proteomes" id="UP000792457">
    <property type="component" value="Unassembled WGS sequence"/>
</dbReference>
<keyword evidence="2" id="KW-0812">Transmembrane</keyword>
<dbReference type="EMBL" id="KZ308165">
    <property type="protein sequence ID" value="KAG8223541.1"/>
    <property type="molecule type" value="Genomic_DNA"/>
</dbReference>
<proteinExistence type="predicted"/>
<reference evidence="3" key="2">
    <citation type="submission" date="2017-10" db="EMBL/GenBank/DDBJ databases">
        <title>Ladona fulva Genome sequencing and assembly.</title>
        <authorList>
            <person name="Murali S."/>
            <person name="Richards S."/>
            <person name="Bandaranaike D."/>
            <person name="Bellair M."/>
            <person name="Blankenburg K."/>
            <person name="Chao H."/>
            <person name="Dinh H."/>
            <person name="Doddapaneni H."/>
            <person name="Dugan-Rocha S."/>
            <person name="Elkadiri S."/>
            <person name="Gnanaolivu R."/>
            <person name="Hernandez B."/>
            <person name="Skinner E."/>
            <person name="Javaid M."/>
            <person name="Lee S."/>
            <person name="Li M."/>
            <person name="Ming W."/>
            <person name="Munidasa M."/>
            <person name="Muniz J."/>
            <person name="Nguyen L."/>
            <person name="Hughes D."/>
            <person name="Osuji N."/>
            <person name="Pu L.-L."/>
            <person name="Puazo M."/>
            <person name="Qu C."/>
            <person name="Quiroz J."/>
            <person name="Raj R."/>
            <person name="Weissenberger G."/>
            <person name="Xin Y."/>
            <person name="Zou X."/>
            <person name="Han Y."/>
            <person name="Worley K."/>
            <person name="Muzny D."/>
            <person name="Gibbs R."/>
        </authorList>
    </citation>
    <scope>NUCLEOTIDE SEQUENCE</scope>
    <source>
        <strain evidence="3">Sampled in the wild</strain>
    </source>
</reference>
<feature type="region of interest" description="Disordered" evidence="1">
    <location>
        <begin position="79"/>
        <end position="111"/>
    </location>
</feature>
<comment type="caution">
    <text evidence="3">The sequence shown here is derived from an EMBL/GenBank/DDBJ whole genome shotgun (WGS) entry which is preliminary data.</text>
</comment>
<protein>
    <submittedName>
        <fullName evidence="3">Uncharacterized protein</fullName>
    </submittedName>
</protein>
<evidence type="ECO:0000256" key="2">
    <source>
        <dbReference type="SAM" id="Phobius"/>
    </source>
</evidence>
<evidence type="ECO:0000256" key="1">
    <source>
        <dbReference type="SAM" id="MobiDB-lite"/>
    </source>
</evidence>
<evidence type="ECO:0000313" key="4">
    <source>
        <dbReference type="Proteomes" id="UP000792457"/>
    </source>
</evidence>
<reference evidence="3" key="1">
    <citation type="submission" date="2013-04" db="EMBL/GenBank/DDBJ databases">
        <authorList>
            <person name="Qu J."/>
            <person name="Murali S.C."/>
            <person name="Bandaranaike D."/>
            <person name="Bellair M."/>
            <person name="Blankenburg K."/>
            <person name="Chao H."/>
            <person name="Dinh H."/>
            <person name="Doddapaneni H."/>
            <person name="Downs B."/>
            <person name="Dugan-Rocha S."/>
            <person name="Elkadiri S."/>
            <person name="Gnanaolivu R.D."/>
            <person name="Hernandez B."/>
            <person name="Javaid M."/>
            <person name="Jayaseelan J.C."/>
            <person name="Lee S."/>
            <person name="Li M."/>
            <person name="Ming W."/>
            <person name="Munidasa M."/>
            <person name="Muniz J."/>
            <person name="Nguyen L."/>
            <person name="Ongeri F."/>
            <person name="Osuji N."/>
            <person name="Pu L.-L."/>
            <person name="Puazo M."/>
            <person name="Qu C."/>
            <person name="Quiroz J."/>
            <person name="Raj R."/>
            <person name="Weissenberger G."/>
            <person name="Xin Y."/>
            <person name="Zou X."/>
            <person name="Han Y."/>
            <person name="Richards S."/>
            <person name="Worley K."/>
            <person name="Muzny D."/>
            <person name="Gibbs R."/>
        </authorList>
    </citation>
    <scope>NUCLEOTIDE SEQUENCE</scope>
    <source>
        <strain evidence="3">Sampled in the wild</strain>
    </source>
</reference>
<organism evidence="3 4">
    <name type="scientific">Ladona fulva</name>
    <name type="common">Scarce chaser dragonfly</name>
    <name type="synonym">Libellula fulva</name>
    <dbReference type="NCBI Taxonomy" id="123851"/>
    <lineage>
        <taxon>Eukaryota</taxon>
        <taxon>Metazoa</taxon>
        <taxon>Ecdysozoa</taxon>
        <taxon>Arthropoda</taxon>
        <taxon>Hexapoda</taxon>
        <taxon>Insecta</taxon>
        <taxon>Pterygota</taxon>
        <taxon>Palaeoptera</taxon>
        <taxon>Odonata</taxon>
        <taxon>Epiprocta</taxon>
        <taxon>Anisoptera</taxon>
        <taxon>Libelluloidea</taxon>
        <taxon>Libellulidae</taxon>
        <taxon>Ladona</taxon>
    </lineage>
</organism>
<keyword evidence="4" id="KW-1185">Reference proteome</keyword>
<dbReference type="OrthoDB" id="6247875at2759"/>
<keyword evidence="2" id="KW-1133">Transmembrane helix</keyword>
<accession>A0A8K0JWA9</accession>
<gene>
    <name evidence="3" type="ORF">J437_LFUL004415</name>
</gene>
<keyword evidence="2" id="KW-0472">Membrane</keyword>
<evidence type="ECO:0000313" key="3">
    <source>
        <dbReference type="EMBL" id="KAG8223541.1"/>
    </source>
</evidence>